<dbReference type="EMBL" id="MAAO01000006">
    <property type="protein sequence ID" value="OUR97318.1"/>
    <property type="molecule type" value="Genomic_DNA"/>
</dbReference>
<dbReference type="InterPro" id="IPR005358">
    <property type="entry name" value="Puta_zinc/iron-chelating_dom"/>
</dbReference>
<proteinExistence type="predicted"/>
<dbReference type="NCBIfam" id="NF003501">
    <property type="entry name" value="PRK05170.1-5"/>
    <property type="match status" value="1"/>
</dbReference>
<dbReference type="Pfam" id="PF03692">
    <property type="entry name" value="CxxCxxCC"/>
    <property type="match status" value="1"/>
</dbReference>
<reference evidence="2" key="1">
    <citation type="journal article" date="2017" name="Proc. Natl. Acad. Sci. U.S.A.">
        <title>Simulation of Deepwater Horizon oil plume reveals substrate specialization within a complex community of hydrocarbon-degraders.</title>
        <authorList>
            <person name="Hu P."/>
            <person name="Dubinsky E.A."/>
            <person name="Probst A.J."/>
            <person name="Wang J."/>
            <person name="Sieber C.M.K."/>
            <person name="Tom L.M."/>
            <person name="Gardinali P."/>
            <person name="Banfield J.F."/>
            <person name="Atlas R.M."/>
            <person name="Andersen G.L."/>
        </authorList>
    </citation>
    <scope>NUCLEOTIDE SEQUENCE [LARGE SCALE GENOMIC DNA]</scope>
</reference>
<dbReference type="Proteomes" id="UP000196531">
    <property type="component" value="Unassembled WGS sequence"/>
</dbReference>
<comment type="caution">
    <text evidence="1">The sequence shown here is derived from an EMBL/GenBank/DDBJ whole genome shotgun (WGS) entry which is preliminary data.</text>
</comment>
<name>A0A1Y5F8U9_9BACT</name>
<protein>
    <submittedName>
        <fullName evidence="1">Uncharacterized protein</fullName>
    </submittedName>
</protein>
<evidence type="ECO:0000313" key="2">
    <source>
        <dbReference type="Proteomes" id="UP000196531"/>
    </source>
</evidence>
<dbReference type="PANTHER" id="PTHR37421:SF1">
    <property type="entry name" value="UPF0260 PROTEIN YCGN"/>
    <property type="match status" value="1"/>
</dbReference>
<sequence>MYWKEKKINEFTSDEWEALCDGCGKCCLLKLEDPDTMEVAYTACACSLLDIEKVTCKQYSSRFLVVPECLKIKPENIMDLNYLPNTCAYKLIAQGKDLPDWHHLNCGNKELVHNLGKSVRDWCVPIENVPEEDWVDLIIEIED</sequence>
<dbReference type="InterPro" id="IPR008228">
    <property type="entry name" value="UCP006173"/>
</dbReference>
<dbReference type="PIRSF" id="PIRSF006173">
    <property type="entry name" value="UCP006173"/>
    <property type="match status" value="1"/>
</dbReference>
<dbReference type="AlphaFoldDB" id="A0A1Y5F8U9"/>
<dbReference type="PANTHER" id="PTHR37421">
    <property type="entry name" value="UPF0260 PROTEIN YCGN"/>
    <property type="match status" value="1"/>
</dbReference>
<gene>
    <name evidence="1" type="ORF">A9Q84_13415</name>
</gene>
<accession>A0A1Y5F8U9</accession>
<dbReference type="NCBIfam" id="NF003507">
    <property type="entry name" value="PRK05170.2-5"/>
    <property type="match status" value="1"/>
</dbReference>
<organism evidence="1 2">
    <name type="scientific">Halobacteriovorax marinus</name>
    <dbReference type="NCBI Taxonomy" id="97084"/>
    <lineage>
        <taxon>Bacteria</taxon>
        <taxon>Pseudomonadati</taxon>
        <taxon>Bdellovibrionota</taxon>
        <taxon>Bacteriovoracia</taxon>
        <taxon>Bacteriovoracales</taxon>
        <taxon>Halobacteriovoraceae</taxon>
        <taxon>Halobacteriovorax</taxon>
    </lineage>
</organism>
<evidence type="ECO:0000313" key="1">
    <source>
        <dbReference type="EMBL" id="OUR97318.1"/>
    </source>
</evidence>